<protein>
    <recommendedName>
        <fullName evidence="5">Lipoprotein</fullName>
    </recommendedName>
</protein>
<dbReference type="Proteomes" id="UP001278571">
    <property type="component" value="Unassembled WGS sequence"/>
</dbReference>
<keyword evidence="2" id="KW-0732">Signal</keyword>
<reference evidence="3 4" key="1">
    <citation type="submission" date="2023-10" db="EMBL/GenBank/DDBJ databases">
        <authorList>
            <person name="Wang X.X."/>
        </authorList>
    </citation>
    <scope>NUCLEOTIDE SEQUENCE [LARGE SCALE GENOMIC DNA]</scope>
    <source>
        <strain evidence="3 4">NBRC 12816</strain>
    </source>
</reference>
<feature type="chain" id="PRO_5047337403" description="Lipoprotein" evidence="2">
    <location>
        <begin position="26"/>
        <end position="188"/>
    </location>
</feature>
<name>A0ABU4KIK0_9ACTN</name>
<evidence type="ECO:0000256" key="1">
    <source>
        <dbReference type="SAM" id="MobiDB-lite"/>
    </source>
</evidence>
<dbReference type="EMBL" id="JAWJZF010000523">
    <property type="protein sequence ID" value="MDX2297556.1"/>
    <property type="molecule type" value="Genomic_DNA"/>
</dbReference>
<organism evidence="3 4">
    <name type="scientific">Streptomyces roseolus</name>
    <dbReference type="NCBI Taxonomy" id="67358"/>
    <lineage>
        <taxon>Bacteria</taxon>
        <taxon>Bacillati</taxon>
        <taxon>Actinomycetota</taxon>
        <taxon>Actinomycetes</taxon>
        <taxon>Kitasatosporales</taxon>
        <taxon>Streptomycetaceae</taxon>
        <taxon>Streptomyces</taxon>
    </lineage>
</organism>
<evidence type="ECO:0000313" key="3">
    <source>
        <dbReference type="EMBL" id="MDX2297556.1"/>
    </source>
</evidence>
<keyword evidence="4" id="KW-1185">Reference proteome</keyword>
<feature type="region of interest" description="Disordered" evidence="1">
    <location>
        <begin position="49"/>
        <end position="69"/>
    </location>
</feature>
<proteinExistence type="predicted"/>
<sequence length="188" mass="19184">MQGKGRAASAALAVVLALGAAGCGAGDGAAYGREAAQAEIRTVVAGAGLPESKLPEPGEATGTAAPATERERVARRAEACAAAWQYAGPVLDGGREKYEKALDAFVAAGWTESGKRWEDELGEGAGTAGGALLKKAGWSLSARHHASRQGLSMDVMAFTATEDACMEQFTEQELDLLSGDRPGGEPGH</sequence>
<accession>A0ABU4KIK0</accession>
<comment type="caution">
    <text evidence="3">The sequence shown here is derived from an EMBL/GenBank/DDBJ whole genome shotgun (WGS) entry which is preliminary data.</text>
</comment>
<dbReference type="RefSeq" id="WP_319013704.1">
    <property type="nucleotide sequence ID" value="NZ_JAWJZF010000523.1"/>
</dbReference>
<dbReference type="PROSITE" id="PS51257">
    <property type="entry name" value="PROKAR_LIPOPROTEIN"/>
    <property type="match status" value="1"/>
</dbReference>
<gene>
    <name evidence="3" type="ORF">R2363_35935</name>
</gene>
<feature type="signal peptide" evidence="2">
    <location>
        <begin position="1"/>
        <end position="25"/>
    </location>
</feature>
<feature type="compositionally biased region" description="Low complexity" evidence="1">
    <location>
        <begin position="55"/>
        <end position="67"/>
    </location>
</feature>
<evidence type="ECO:0008006" key="5">
    <source>
        <dbReference type="Google" id="ProtNLM"/>
    </source>
</evidence>
<evidence type="ECO:0000256" key="2">
    <source>
        <dbReference type="SAM" id="SignalP"/>
    </source>
</evidence>
<evidence type="ECO:0000313" key="4">
    <source>
        <dbReference type="Proteomes" id="UP001278571"/>
    </source>
</evidence>